<evidence type="ECO:0000313" key="2">
    <source>
        <dbReference type="EMBL" id="BAY84200.1"/>
    </source>
</evidence>
<organism evidence="2 3">
    <name type="scientific">Calothrix parasitica NIES-267</name>
    <dbReference type="NCBI Taxonomy" id="1973488"/>
    <lineage>
        <taxon>Bacteria</taxon>
        <taxon>Bacillati</taxon>
        <taxon>Cyanobacteriota</taxon>
        <taxon>Cyanophyceae</taxon>
        <taxon>Nostocales</taxon>
        <taxon>Calotrichaceae</taxon>
        <taxon>Calothrix</taxon>
    </lineage>
</organism>
<dbReference type="InterPro" id="IPR039633">
    <property type="entry name" value="PAP"/>
</dbReference>
<dbReference type="AlphaFoldDB" id="A0A1Z4LSH4"/>
<evidence type="ECO:0000259" key="1">
    <source>
        <dbReference type="Pfam" id="PF04755"/>
    </source>
</evidence>
<accession>A0A1Z4LSH4</accession>
<feature type="domain" description="Plastid lipid-associated protein/fibrillin conserved" evidence="1">
    <location>
        <begin position="31"/>
        <end position="218"/>
    </location>
</feature>
<protein>
    <submittedName>
        <fullName evidence="2">PAP fibrillin</fullName>
    </submittedName>
</protein>
<reference evidence="2 3" key="1">
    <citation type="submission" date="2017-06" db="EMBL/GenBank/DDBJ databases">
        <title>Genome sequencing of cyanobaciteial culture collection at National Institute for Environmental Studies (NIES).</title>
        <authorList>
            <person name="Hirose Y."/>
            <person name="Shimura Y."/>
            <person name="Fujisawa T."/>
            <person name="Nakamura Y."/>
            <person name="Kawachi M."/>
        </authorList>
    </citation>
    <scope>NUCLEOTIDE SEQUENCE [LARGE SCALE GENOMIC DNA]</scope>
    <source>
        <strain evidence="2 3">NIES-267</strain>
    </source>
</reference>
<evidence type="ECO:0000313" key="3">
    <source>
        <dbReference type="Proteomes" id="UP000218418"/>
    </source>
</evidence>
<dbReference type="PANTHER" id="PTHR31906">
    <property type="entry name" value="PLASTID-LIPID-ASSOCIATED PROTEIN 4, CHLOROPLASTIC-RELATED"/>
    <property type="match status" value="1"/>
</dbReference>
<name>A0A1Z4LSH4_9CYAN</name>
<proteinExistence type="predicted"/>
<gene>
    <name evidence="2" type="ORF">NIES267_36960</name>
</gene>
<dbReference type="InterPro" id="IPR006843">
    <property type="entry name" value="PAP/fibrillin_dom"/>
</dbReference>
<dbReference type="EMBL" id="AP018227">
    <property type="protein sequence ID" value="BAY84200.1"/>
    <property type="molecule type" value="Genomic_DNA"/>
</dbReference>
<sequence>MRFSIKTALALKRNYEHNKNMKAENPSHNSLKTELSQRLSALPLQQAIFPQSEPEIDNLIRKLEEINPNPRPLNFENQALLSGHWQLTYASNGTVVTRKFDTIPDWTGIKIKQVYQKLNCSDSGIVTSNNAKIELPLLGELKIQASGIWKCEEDELTALVSFDAFAFQATKPLNLPLGLPELKIPVIEALRNEAVWITSYLDEEIRVGRGKTGNLFLFRRE</sequence>
<keyword evidence="3" id="KW-1185">Reference proteome</keyword>
<dbReference type="Proteomes" id="UP000218418">
    <property type="component" value="Chromosome"/>
</dbReference>
<dbReference type="Pfam" id="PF04755">
    <property type="entry name" value="PAP_fibrillin"/>
    <property type="match status" value="1"/>
</dbReference>